<evidence type="ECO:0000313" key="2">
    <source>
        <dbReference type="EMBL" id="AAX24465.2"/>
    </source>
</evidence>
<feature type="transmembrane region" description="Helical" evidence="1">
    <location>
        <begin position="70"/>
        <end position="91"/>
    </location>
</feature>
<keyword evidence="1" id="KW-0472">Membrane</keyword>
<sequence>QGHSSIAVLCPHNTLRPTLFTGALFRMLLSRLSLLAPCRRKLFVSSQRLSSSAHQEGGVSWLYENYPVTFLGSVVAGGVFIMLGYTAVCVLKNPDLYVPAYDRMPRDEVYFNKHYFGAGIPERLDIIPPVRLHYDGVLDLPYEDKQVHPQKQ</sequence>
<reference evidence="2" key="1">
    <citation type="journal article" date="2006" name="PLoS Pathog.">
        <title>New perspectives on host-parasite interplay by comparative transcriptomic and proteomic analyses of Schistosoma japonicum.</title>
        <authorList>
            <person name="Liu F."/>
            <person name="Lu J."/>
            <person name="Hu W."/>
            <person name="Wang S.Y."/>
            <person name="Cui S.J."/>
            <person name="Chi M."/>
            <person name="Yan Q."/>
            <person name="Wang X.R."/>
            <person name="Song H.D."/>
            <person name="Xu X.N."/>
            <person name="Wang J.J."/>
            <person name="Zhang X.L."/>
            <person name="Zhang X."/>
            <person name="Wang Z.Q."/>
            <person name="Xue C.L."/>
            <person name="Brindley P.J."/>
            <person name="McManus D.P."/>
            <person name="Yang P.Y."/>
            <person name="Feng Z."/>
            <person name="Chen Z."/>
            <person name="Han Z.G."/>
        </authorList>
    </citation>
    <scope>NUCLEOTIDE SEQUENCE</scope>
</reference>
<feature type="non-terminal residue" evidence="2">
    <location>
        <position position="1"/>
    </location>
</feature>
<name>Q5C7A9_SCHJA</name>
<organism evidence="2">
    <name type="scientific">Schistosoma japonicum</name>
    <name type="common">Blood fluke</name>
    <dbReference type="NCBI Taxonomy" id="6182"/>
    <lineage>
        <taxon>Eukaryota</taxon>
        <taxon>Metazoa</taxon>
        <taxon>Spiralia</taxon>
        <taxon>Lophotrochozoa</taxon>
        <taxon>Platyhelminthes</taxon>
        <taxon>Trematoda</taxon>
        <taxon>Digenea</taxon>
        <taxon>Strigeidida</taxon>
        <taxon>Schistosomatoidea</taxon>
        <taxon>Schistosomatidae</taxon>
        <taxon>Schistosoma</taxon>
    </lineage>
</organism>
<dbReference type="EMBL" id="AY808576">
    <property type="protein sequence ID" value="AAX24465.2"/>
    <property type="molecule type" value="mRNA"/>
</dbReference>
<protein>
    <submittedName>
        <fullName evidence="2">SJCHGC01113 protein</fullName>
    </submittedName>
</protein>
<keyword evidence="1" id="KW-0812">Transmembrane</keyword>
<proteinExistence type="evidence at transcript level"/>
<accession>Q5C7A9</accession>
<dbReference type="AlphaFoldDB" id="Q5C7A9"/>
<evidence type="ECO:0000256" key="1">
    <source>
        <dbReference type="SAM" id="Phobius"/>
    </source>
</evidence>
<keyword evidence="1" id="KW-1133">Transmembrane helix</keyword>